<dbReference type="Proteomes" id="UP000594262">
    <property type="component" value="Unplaced"/>
</dbReference>
<feature type="region of interest" description="Disordered" evidence="5">
    <location>
        <begin position="356"/>
        <end position="394"/>
    </location>
</feature>
<dbReference type="GO" id="GO:0005886">
    <property type="term" value="C:plasma membrane"/>
    <property type="evidence" value="ECO:0007669"/>
    <property type="project" value="TreeGrafter"/>
</dbReference>
<dbReference type="EnsemblMetazoa" id="CLYHEMT024200.1">
    <property type="protein sequence ID" value="CLYHEMP024200.1"/>
    <property type="gene ID" value="CLYHEMG024200"/>
</dbReference>
<feature type="transmembrane region" description="Helical" evidence="6">
    <location>
        <begin position="300"/>
        <end position="323"/>
    </location>
</feature>
<keyword evidence="3 6" id="KW-1133">Transmembrane helix</keyword>
<dbReference type="GeneID" id="136816541"/>
<dbReference type="GO" id="GO:0007189">
    <property type="term" value="P:adenylate cyclase-activating G protein-coupled receptor signaling pathway"/>
    <property type="evidence" value="ECO:0007669"/>
    <property type="project" value="TreeGrafter"/>
</dbReference>
<dbReference type="PANTHER" id="PTHR23112">
    <property type="entry name" value="G PROTEIN-COUPLED RECEPTOR 157-RELATED"/>
    <property type="match status" value="1"/>
</dbReference>
<dbReference type="PANTHER" id="PTHR23112:SF0">
    <property type="entry name" value="TRANSMEMBRANE PROTEIN 116"/>
    <property type="match status" value="1"/>
</dbReference>
<dbReference type="PROSITE" id="PS50261">
    <property type="entry name" value="G_PROTEIN_RECEP_F2_4"/>
    <property type="match status" value="1"/>
</dbReference>
<feature type="transmembrane region" description="Helical" evidence="6">
    <location>
        <begin position="209"/>
        <end position="232"/>
    </location>
</feature>
<dbReference type="PROSITE" id="PS50262">
    <property type="entry name" value="G_PROTEIN_RECEP_F1_2"/>
    <property type="match status" value="1"/>
</dbReference>
<feature type="transmembrane region" description="Helical" evidence="6">
    <location>
        <begin position="61"/>
        <end position="83"/>
    </location>
</feature>
<reference evidence="9" key="1">
    <citation type="submission" date="2021-01" db="UniProtKB">
        <authorList>
            <consortium name="EnsemblMetazoa"/>
        </authorList>
    </citation>
    <scope>IDENTIFICATION</scope>
</reference>
<dbReference type="Pfam" id="PF00001">
    <property type="entry name" value="7tm_1"/>
    <property type="match status" value="1"/>
</dbReference>
<name>A0A7M5XJ91_9CNID</name>
<evidence type="ECO:0000256" key="5">
    <source>
        <dbReference type="SAM" id="MobiDB-lite"/>
    </source>
</evidence>
<accession>A0A7M5XJ91</accession>
<sequence length="394" mass="45278">MSIIGRCEAFRPGVSPKYTHNEDVVAKVGLASASLTLVSTLSIVCFILCKHIQSNVQVKPLLHLSIADFLLAFAWVSANTAYLVKNDFEDVQQTAMSCFTWQLITEIIHIVTFCFTINYSINVYFLMKDRVRSMGMDYTEQVHEMASLSAIRLQRFKSLLYYISWLMPIILMLPIIIESKMENISSCQKCVIAIDVPRLVNKVPPFIKAYGFILLAATLLLSMVTIMVLYGLTLRLYWRAIPAYHTDRQRRQLSNMKKRISVYVVVFMVCWLPALILSIMKSREVWLDVEHKKVDLNDYFALYILQAVLTPLQGFFNTIVYGWSRRSFREATRQSLSSSQMFVPTPEFTSAYYDQSPDFPNYIDDEPESETAFDPATKNKKQDSSDLNNALLPY</sequence>
<evidence type="ECO:0000256" key="3">
    <source>
        <dbReference type="ARBA" id="ARBA00022989"/>
    </source>
</evidence>
<feature type="domain" description="G-protein coupled receptors family 1 profile" evidence="8">
    <location>
        <begin position="38"/>
        <end position="321"/>
    </location>
</feature>
<evidence type="ECO:0000256" key="1">
    <source>
        <dbReference type="ARBA" id="ARBA00004141"/>
    </source>
</evidence>
<comment type="subcellular location">
    <subcellularLocation>
        <location evidence="1">Membrane</location>
        <topology evidence="1">Multi-pass membrane protein</topology>
    </subcellularLocation>
</comment>
<feature type="transmembrane region" description="Helical" evidence="6">
    <location>
        <begin position="260"/>
        <end position="280"/>
    </location>
</feature>
<keyword evidence="2 6" id="KW-0812">Transmembrane</keyword>
<proteinExistence type="predicted"/>
<feature type="transmembrane region" description="Helical" evidence="6">
    <location>
        <begin position="103"/>
        <end position="126"/>
    </location>
</feature>
<feature type="transmembrane region" description="Helical" evidence="6">
    <location>
        <begin position="159"/>
        <end position="177"/>
    </location>
</feature>
<dbReference type="GO" id="GO:0007166">
    <property type="term" value="P:cell surface receptor signaling pathway"/>
    <property type="evidence" value="ECO:0007669"/>
    <property type="project" value="InterPro"/>
</dbReference>
<evidence type="ECO:0000259" key="8">
    <source>
        <dbReference type="PROSITE" id="PS50262"/>
    </source>
</evidence>
<keyword evidence="4 6" id="KW-0472">Membrane</keyword>
<evidence type="ECO:0000256" key="4">
    <source>
        <dbReference type="ARBA" id="ARBA00023136"/>
    </source>
</evidence>
<dbReference type="GO" id="GO:0004930">
    <property type="term" value="F:G protein-coupled receptor activity"/>
    <property type="evidence" value="ECO:0007669"/>
    <property type="project" value="InterPro"/>
</dbReference>
<dbReference type="PRINTS" id="PR00237">
    <property type="entry name" value="GPCRRHODOPSN"/>
</dbReference>
<protein>
    <recommendedName>
        <fullName evidence="11">G-protein coupled receptors family 1 profile domain-containing protein</fullName>
    </recommendedName>
</protein>
<evidence type="ECO:0000313" key="10">
    <source>
        <dbReference type="Proteomes" id="UP000594262"/>
    </source>
</evidence>
<organism evidence="9 10">
    <name type="scientific">Clytia hemisphaerica</name>
    <dbReference type="NCBI Taxonomy" id="252671"/>
    <lineage>
        <taxon>Eukaryota</taxon>
        <taxon>Metazoa</taxon>
        <taxon>Cnidaria</taxon>
        <taxon>Hydrozoa</taxon>
        <taxon>Hydroidolina</taxon>
        <taxon>Leptothecata</taxon>
        <taxon>Obeliida</taxon>
        <taxon>Clytiidae</taxon>
        <taxon>Clytia</taxon>
    </lineage>
</organism>
<feature type="transmembrane region" description="Helical" evidence="6">
    <location>
        <begin position="28"/>
        <end position="49"/>
    </location>
</feature>
<evidence type="ECO:0000256" key="6">
    <source>
        <dbReference type="SAM" id="Phobius"/>
    </source>
</evidence>
<dbReference type="OrthoDB" id="10070607at2759"/>
<evidence type="ECO:0000259" key="7">
    <source>
        <dbReference type="PROSITE" id="PS50261"/>
    </source>
</evidence>
<evidence type="ECO:0000256" key="2">
    <source>
        <dbReference type="ARBA" id="ARBA00022692"/>
    </source>
</evidence>
<feature type="domain" description="G-protein coupled receptors family 2 profile 2" evidence="7">
    <location>
        <begin position="22"/>
        <end position="325"/>
    </location>
</feature>
<evidence type="ECO:0000313" key="9">
    <source>
        <dbReference type="EnsemblMetazoa" id="CLYHEMP024200.1"/>
    </source>
</evidence>
<dbReference type="InterPro" id="IPR000276">
    <property type="entry name" value="GPCR_Rhodpsn"/>
</dbReference>
<dbReference type="InterPro" id="IPR017981">
    <property type="entry name" value="GPCR_2-like_7TM"/>
</dbReference>
<dbReference type="AlphaFoldDB" id="A0A7M5XJ91"/>
<dbReference type="InterPro" id="IPR017452">
    <property type="entry name" value="GPCR_Rhodpsn_7TM"/>
</dbReference>
<keyword evidence="10" id="KW-1185">Reference proteome</keyword>
<dbReference type="RefSeq" id="XP_066928984.1">
    <property type="nucleotide sequence ID" value="XM_067072883.1"/>
</dbReference>
<dbReference type="SUPFAM" id="SSF81321">
    <property type="entry name" value="Family A G protein-coupled receptor-like"/>
    <property type="match status" value="1"/>
</dbReference>
<evidence type="ECO:0008006" key="11">
    <source>
        <dbReference type="Google" id="ProtNLM"/>
    </source>
</evidence>
<dbReference type="Gene3D" id="1.20.1070.10">
    <property type="entry name" value="Rhodopsin 7-helix transmembrane proteins"/>
    <property type="match status" value="1"/>
</dbReference>